<dbReference type="EMBL" id="BAAANY010000027">
    <property type="protein sequence ID" value="GAA1703210.1"/>
    <property type="molecule type" value="Genomic_DNA"/>
</dbReference>
<evidence type="ECO:0000256" key="1">
    <source>
        <dbReference type="ARBA" id="ARBA00000085"/>
    </source>
</evidence>
<accession>A0ABN2IE65</accession>
<reference evidence="7 8" key="1">
    <citation type="journal article" date="2019" name="Int. J. Syst. Evol. Microbiol.">
        <title>The Global Catalogue of Microorganisms (GCM) 10K type strain sequencing project: providing services to taxonomists for standard genome sequencing and annotation.</title>
        <authorList>
            <consortium name="The Broad Institute Genomics Platform"/>
            <consortium name="The Broad Institute Genome Sequencing Center for Infectious Disease"/>
            <person name="Wu L."/>
            <person name="Ma J."/>
        </authorList>
    </citation>
    <scope>NUCLEOTIDE SEQUENCE [LARGE SCALE GENOMIC DNA]</scope>
    <source>
        <strain evidence="7 8">JCM 14718</strain>
    </source>
</reference>
<dbReference type="Pfam" id="PF02518">
    <property type="entry name" value="HATPase_c"/>
    <property type="match status" value="1"/>
</dbReference>
<sequence length="143" mass="14530">MLRQVDDPESNQPQPGLSRLDALVAGVSAAGLPTTIATTGQPPSTLPPAVDLAAYRIVQEALTNSIRHAGPATATVQINYDQREISLQISDTGRGPAPSTPAGGHGLIGMRERAAAVGGALHAGPGHGGGFHVTAHLPLKATR</sequence>
<name>A0ABN2IE65_9ACTN</name>
<gene>
    <name evidence="7" type="ORF">GCM10009765_60690</name>
</gene>
<keyword evidence="4" id="KW-0418">Kinase</keyword>
<keyword evidence="8" id="KW-1185">Reference proteome</keyword>
<evidence type="ECO:0000256" key="2">
    <source>
        <dbReference type="ARBA" id="ARBA00012438"/>
    </source>
</evidence>
<dbReference type="InterPro" id="IPR036890">
    <property type="entry name" value="HATPase_C_sf"/>
</dbReference>
<evidence type="ECO:0000256" key="4">
    <source>
        <dbReference type="ARBA" id="ARBA00022777"/>
    </source>
</evidence>
<dbReference type="EC" id="2.7.13.3" evidence="2"/>
<dbReference type="PANTHER" id="PTHR24421:SF10">
    <property type="entry name" value="NITRATE_NITRITE SENSOR PROTEIN NARQ"/>
    <property type="match status" value="1"/>
</dbReference>
<keyword evidence="3" id="KW-0808">Transferase</keyword>
<dbReference type="PANTHER" id="PTHR24421">
    <property type="entry name" value="NITRATE/NITRITE SENSOR PROTEIN NARX-RELATED"/>
    <property type="match status" value="1"/>
</dbReference>
<feature type="domain" description="Histidine kinase/HSP90-like ATPase" evidence="6">
    <location>
        <begin position="49"/>
        <end position="141"/>
    </location>
</feature>
<evidence type="ECO:0000313" key="7">
    <source>
        <dbReference type="EMBL" id="GAA1703210.1"/>
    </source>
</evidence>
<evidence type="ECO:0000256" key="5">
    <source>
        <dbReference type="ARBA" id="ARBA00023012"/>
    </source>
</evidence>
<proteinExistence type="predicted"/>
<organism evidence="7 8">
    <name type="scientific">Fodinicola feengrottensis</name>
    <dbReference type="NCBI Taxonomy" id="435914"/>
    <lineage>
        <taxon>Bacteria</taxon>
        <taxon>Bacillati</taxon>
        <taxon>Actinomycetota</taxon>
        <taxon>Actinomycetes</taxon>
        <taxon>Mycobacteriales</taxon>
        <taxon>Fodinicola</taxon>
    </lineage>
</organism>
<dbReference type="Gene3D" id="3.30.565.10">
    <property type="entry name" value="Histidine kinase-like ATPase, C-terminal domain"/>
    <property type="match status" value="1"/>
</dbReference>
<dbReference type="InterPro" id="IPR050482">
    <property type="entry name" value="Sensor_HK_TwoCompSys"/>
</dbReference>
<dbReference type="RefSeq" id="WP_344313690.1">
    <property type="nucleotide sequence ID" value="NZ_BAAANY010000027.1"/>
</dbReference>
<evidence type="ECO:0000256" key="3">
    <source>
        <dbReference type="ARBA" id="ARBA00022679"/>
    </source>
</evidence>
<dbReference type="SMART" id="SM00387">
    <property type="entry name" value="HATPase_c"/>
    <property type="match status" value="1"/>
</dbReference>
<dbReference type="CDD" id="cd16917">
    <property type="entry name" value="HATPase_UhpB-NarQ-NarX-like"/>
    <property type="match status" value="1"/>
</dbReference>
<dbReference type="InterPro" id="IPR003594">
    <property type="entry name" value="HATPase_dom"/>
</dbReference>
<evidence type="ECO:0000313" key="8">
    <source>
        <dbReference type="Proteomes" id="UP001500618"/>
    </source>
</evidence>
<protein>
    <recommendedName>
        <fullName evidence="2">histidine kinase</fullName>
        <ecNumber evidence="2">2.7.13.3</ecNumber>
    </recommendedName>
</protein>
<dbReference type="SUPFAM" id="SSF55874">
    <property type="entry name" value="ATPase domain of HSP90 chaperone/DNA topoisomerase II/histidine kinase"/>
    <property type="match status" value="1"/>
</dbReference>
<comment type="catalytic activity">
    <reaction evidence="1">
        <text>ATP + protein L-histidine = ADP + protein N-phospho-L-histidine.</text>
        <dbReference type="EC" id="2.7.13.3"/>
    </reaction>
</comment>
<dbReference type="Proteomes" id="UP001500618">
    <property type="component" value="Unassembled WGS sequence"/>
</dbReference>
<evidence type="ECO:0000259" key="6">
    <source>
        <dbReference type="SMART" id="SM00387"/>
    </source>
</evidence>
<keyword evidence="5" id="KW-0902">Two-component regulatory system</keyword>
<comment type="caution">
    <text evidence="7">The sequence shown here is derived from an EMBL/GenBank/DDBJ whole genome shotgun (WGS) entry which is preliminary data.</text>
</comment>